<reference evidence="13" key="1">
    <citation type="submission" date="2016-03" db="EMBL/GenBank/DDBJ databases">
        <title>Complete genome sequence of Solimmundus cernigliae, representing a novel lineage of polycyclic aromatic hydrocarbon degraders within the Gammaproteobacteria.</title>
        <authorList>
            <person name="Singleton D.R."/>
            <person name="Dickey A.N."/>
            <person name="Scholl E.H."/>
            <person name="Wright F.A."/>
            <person name="Aitken M.D."/>
        </authorList>
    </citation>
    <scope>NUCLEOTIDE SEQUENCE [LARGE SCALE GENOMIC DNA]</scope>
    <source>
        <strain evidence="13">TR3.2</strain>
    </source>
</reference>
<dbReference type="GO" id="GO:0009102">
    <property type="term" value="P:biotin biosynthetic process"/>
    <property type="evidence" value="ECO:0007669"/>
    <property type="project" value="UniProtKB-UniRule"/>
</dbReference>
<feature type="modified residue" description="N6-(pyridoxal phosphate)lysine" evidence="9 10">
    <location>
        <position position="237"/>
    </location>
</feature>
<dbReference type="FunCoup" id="A0A1B1YR52">
    <property type="interactions" value="203"/>
</dbReference>
<dbReference type="InParanoid" id="A0A1B1YR52"/>
<evidence type="ECO:0000313" key="12">
    <source>
        <dbReference type="EMBL" id="ANX03233.1"/>
    </source>
</evidence>
<comment type="catalytic activity">
    <reaction evidence="8 9">
        <text>6-carboxyhexanoyl-[ACP] + L-alanine + H(+) = (8S)-8-amino-7-oxononanoate + holo-[ACP] + CO2</text>
        <dbReference type="Rhea" id="RHEA:42288"/>
        <dbReference type="Rhea" id="RHEA-COMP:9685"/>
        <dbReference type="Rhea" id="RHEA-COMP:9955"/>
        <dbReference type="ChEBI" id="CHEBI:15378"/>
        <dbReference type="ChEBI" id="CHEBI:16526"/>
        <dbReference type="ChEBI" id="CHEBI:57972"/>
        <dbReference type="ChEBI" id="CHEBI:64479"/>
        <dbReference type="ChEBI" id="CHEBI:78846"/>
        <dbReference type="ChEBI" id="CHEBI:149468"/>
        <dbReference type="EC" id="2.3.1.47"/>
    </reaction>
</comment>
<comment type="pathway">
    <text evidence="2 9">Cofactor biosynthesis; biotin biosynthesis.</text>
</comment>
<dbReference type="UniPathway" id="UPA00078"/>
<dbReference type="PANTHER" id="PTHR13693:SF100">
    <property type="entry name" value="8-AMINO-7-OXONONANOATE SYNTHASE"/>
    <property type="match status" value="1"/>
</dbReference>
<feature type="binding site" evidence="9">
    <location>
        <position position="351"/>
    </location>
    <ligand>
        <name>substrate</name>
    </ligand>
</feature>
<evidence type="ECO:0000256" key="2">
    <source>
        <dbReference type="ARBA" id="ARBA00004746"/>
    </source>
</evidence>
<comment type="function">
    <text evidence="9">Catalyzes the decarboxylative condensation of pimeloyl-[acyl-carrier protein] and L-alanine to produce 8-amino-7-oxononanoate (AON), [acyl-carrier protein], and carbon dioxide.</text>
</comment>
<evidence type="ECO:0000256" key="5">
    <source>
        <dbReference type="ARBA" id="ARBA00022679"/>
    </source>
</evidence>
<dbReference type="NCBIfam" id="TIGR00858">
    <property type="entry name" value="bioF"/>
    <property type="match status" value="1"/>
</dbReference>
<evidence type="ECO:0000256" key="3">
    <source>
        <dbReference type="ARBA" id="ARBA00010008"/>
    </source>
</evidence>
<dbReference type="RefSeq" id="WP_068802739.1">
    <property type="nucleotide sequence ID" value="NZ_CP014671.1"/>
</dbReference>
<sequence>MSFDLEAGLAARRAAGLYRERRIAQSPQSPLRKFPGGELLTFCSNDYLGLANHPAVGAALVRGAQQWGVGAGASHLLAGHTAAHHALEEELADAVGRPRALLFSTGYMANQGVLGALLDRRSAVYSDQLNHASLIDAARLCQARVSVYRHGDARHLAEQLAADGAPRRLVITDGVFSMDGDLAPLVELATLARQSKAWLMVDDAHGFGVLGPGGAGSVAQAGLDGDAVPVLMGTLGKALGCFGAFVAGSEALIETLIQHARSYIYTTALPPALAEATRAALRLARAESWRREKVQALVARFRAGAGQLGLPLLESTTPIQPLIAGSAQRALAWSAHLERRGLLVPAVRPPTVPEGTARLRIVLTAAHEEAQVDRLLDALAGLPDWA</sequence>
<dbReference type="CDD" id="cd06454">
    <property type="entry name" value="KBL_like"/>
    <property type="match status" value="1"/>
</dbReference>
<evidence type="ECO:0000256" key="9">
    <source>
        <dbReference type="HAMAP-Rule" id="MF_01693"/>
    </source>
</evidence>
<dbReference type="EMBL" id="CP014671">
    <property type="protein sequence ID" value="ANX03233.1"/>
    <property type="molecule type" value="Genomic_DNA"/>
</dbReference>
<organism evidence="12 13">
    <name type="scientific">Immundisolibacter cernigliae</name>
    <dbReference type="NCBI Taxonomy" id="1810504"/>
    <lineage>
        <taxon>Bacteria</taxon>
        <taxon>Pseudomonadati</taxon>
        <taxon>Pseudomonadota</taxon>
        <taxon>Gammaproteobacteria</taxon>
        <taxon>Immundisolibacterales</taxon>
        <taxon>Immundisolibacteraceae</taxon>
        <taxon>Immundisolibacter</taxon>
    </lineage>
</organism>
<evidence type="ECO:0000256" key="10">
    <source>
        <dbReference type="PIRSR" id="PIRSR604723-51"/>
    </source>
</evidence>
<evidence type="ECO:0000256" key="7">
    <source>
        <dbReference type="ARBA" id="ARBA00022898"/>
    </source>
</evidence>
<dbReference type="PANTHER" id="PTHR13693">
    <property type="entry name" value="CLASS II AMINOTRANSFERASE/8-AMINO-7-OXONONANOATE SYNTHASE"/>
    <property type="match status" value="1"/>
</dbReference>
<proteinExistence type="inferred from homology"/>
<feature type="domain" description="Aminotransferase class I/classII large" evidence="11">
    <location>
        <begin position="39"/>
        <end position="379"/>
    </location>
</feature>
<evidence type="ECO:0000313" key="13">
    <source>
        <dbReference type="Proteomes" id="UP000092952"/>
    </source>
</evidence>
<feature type="binding site" evidence="9">
    <location>
        <position position="131"/>
    </location>
    <ligand>
        <name>substrate</name>
    </ligand>
</feature>
<dbReference type="EC" id="2.3.1.47" evidence="9"/>
<dbReference type="GO" id="GO:0030170">
    <property type="term" value="F:pyridoxal phosphate binding"/>
    <property type="evidence" value="ECO:0007669"/>
    <property type="project" value="UniProtKB-UniRule"/>
</dbReference>
<dbReference type="InterPro" id="IPR015422">
    <property type="entry name" value="PyrdxlP-dep_Trfase_small"/>
</dbReference>
<dbReference type="GO" id="GO:0008710">
    <property type="term" value="F:8-amino-7-oxononanoate synthase activity"/>
    <property type="evidence" value="ECO:0007669"/>
    <property type="project" value="UniProtKB-UniRule"/>
</dbReference>
<feature type="binding site" evidence="9">
    <location>
        <position position="177"/>
    </location>
    <ligand>
        <name>pyridoxal 5'-phosphate</name>
        <dbReference type="ChEBI" id="CHEBI:597326"/>
    </ligand>
</feature>
<dbReference type="STRING" id="1810504.PG2T_02855"/>
<feature type="binding site" evidence="9">
    <location>
        <begin position="106"/>
        <end position="107"/>
    </location>
    <ligand>
        <name>pyridoxal 5'-phosphate</name>
        <dbReference type="ChEBI" id="CHEBI:597326"/>
    </ligand>
</feature>
<accession>A0A1B1YR52</accession>
<evidence type="ECO:0000256" key="6">
    <source>
        <dbReference type="ARBA" id="ARBA00022756"/>
    </source>
</evidence>
<dbReference type="InterPro" id="IPR022834">
    <property type="entry name" value="AONS_Proteobacteria"/>
</dbReference>
<dbReference type="InterPro" id="IPR050087">
    <property type="entry name" value="AON_synthase_class-II"/>
</dbReference>
<feature type="binding site" evidence="9">
    <location>
        <position position="234"/>
    </location>
    <ligand>
        <name>pyridoxal 5'-phosphate</name>
        <dbReference type="ChEBI" id="CHEBI:597326"/>
    </ligand>
</feature>
<dbReference type="Pfam" id="PF00155">
    <property type="entry name" value="Aminotran_1_2"/>
    <property type="match status" value="1"/>
</dbReference>
<keyword evidence="13" id="KW-1185">Reference proteome</keyword>
<dbReference type="HAMAP" id="MF_01693">
    <property type="entry name" value="BioF_aminotrans_2"/>
    <property type="match status" value="1"/>
</dbReference>
<dbReference type="AlphaFoldDB" id="A0A1B1YR52"/>
<keyword evidence="6 9" id="KW-0093">Biotin biosynthesis</keyword>
<keyword evidence="7 9" id="KW-0663">Pyridoxal phosphate</keyword>
<evidence type="ECO:0000256" key="4">
    <source>
        <dbReference type="ARBA" id="ARBA00011738"/>
    </source>
</evidence>
<evidence type="ECO:0000256" key="1">
    <source>
        <dbReference type="ARBA" id="ARBA00001933"/>
    </source>
</evidence>
<dbReference type="Proteomes" id="UP000092952">
    <property type="component" value="Chromosome"/>
</dbReference>
<feature type="binding site" evidence="9">
    <location>
        <position position="205"/>
    </location>
    <ligand>
        <name>pyridoxal 5'-phosphate</name>
        <dbReference type="ChEBI" id="CHEBI:597326"/>
    </ligand>
</feature>
<dbReference type="PROSITE" id="PS00599">
    <property type="entry name" value="AA_TRANSFER_CLASS_2"/>
    <property type="match status" value="1"/>
</dbReference>
<dbReference type="InterPro" id="IPR015424">
    <property type="entry name" value="PyrdxlP-dep_Trfase"/>
</dbReference>
<dbReference type="InterPro" id="IPR004839">
    <property type="entry name" value="Aminotransferase_I/II_large"/>
</dbReference>
<name>A0A1B1YR52_9GAMM</name>
<keyword evidence="5 9" id="KW-0808">Transferase</keyword>
<dbReference type="Gene3D" id="3.90.1150.10">
    <property type="entry name" value="Aspartate Aminotransferase, domain 1"/>
    <property type="match status" value="1"/>
</dbReference>
<feature type="binding site" evidence="9">
    <location>
        <position position="19"/>
    </location>
    <ligand>
        <name>substrate</name>
    </ligand>
</feature>
<dbReference type="InterPro" id="IPR001917">
    <property type="entry name" value="Aminotrans_II_pyridoxalP_BS"/>
</dbReference>
<gene>
    <name evidence="9" type="primary">bioF</name>
    <name evidence="12" type="ORF">PG2T_02855</name>
</gene>
<evidence type="ECO:0000256" key="8">
    <source>
        <dbReference type="ARBA" id="ARBA00047715"/>
    </source>
</evidence>
<evidence type="ECO:0000259" key="11">
    <source>
        <dbReference type="Pfam" id="PF00155"/>
    </source>
</evidence>
<dbReference type="Gene3D" id="3.40.640.10">
    <property type="entry name" value="Type I PLP-dependent aspartate aminotransferase-like (Major domain)"/>
    <property type="match status" value="1"/>
</dbReference>
<comment type="cofactor">
    <cofactor evidence="1 9 10">
        <name>pyridoxal 5'-phosphate</name>
        <dbReference type="ChEBI" id="CHEBI:597326"/>
    </cofactor>
</comment>
<dbReference type="InterPro" id="IPR015421">
    <property type="entry name" value="PyrdxlP-dep_Trfase_major"/>
</dbReference>
<dbReference type="InterPro" id="IPR004723">
    <property type="entry name" value="AONS_Archaea/Proteobacteria"/>
</dbReference>
<comment type="subunit">
    <text evidence="4 9">Homodimer.</text>
</comment>
<dbReference type="SUPFAM" id="SSF53383">
    <property type="entry name" value="PLP-dependent transferases"/>
    <property type="match status" value="1"/>
</dbReference>
<comment type="similarity">
    <text evidence="3 9">Belongs to the class-II pyridoxal-phosphate-dependent aminotransferase family. BioF subfamily.</text>
</comment>
<protein>
    <recommendedName>
        <fullName evidence="9">8-amino-7-oxononanoate synthase</fullName>
        <shortName evidence="9">AONS</shortName>
        <ecNumber evidence="9">2.3.1.47</ecNumber>
    </recommendedName>
    <alternativeName>
        <fullName evidence="9">7-keto-8-amino-pelargonic acid synthase</fullName>
        <shortName evidence="9">7-KAP synthase</shortName>
        <shortName evidence="9">KAPA synthase</shortName>
    </alternativeName>
    <alternativeName>
        <fullName evidence="9">8-amino-7-ketopelargonate synthase</fullName>
    </alternativeName>
</protein>
<dbReference type="KEGG" id="gbi:PG2T_02855"/>